<keyword evidence="2" id="KW-1185">Reference proteome</keyword>
<dbReference type="AlphaFoldDB" id="A0A2U1FMR4"/>
<proteinExistence type="predicted"/>
<dbReference type="Proteomes" id="UP000245462">
    <property type="component" value="Unassembled WGS sequence"/>
</dbReference>
<reference evidence="1 2" key="1">
    <citation type="submission" date="2018-04" db="EMBL/GenBank/DDBJ databases">
        <title>Genomic Encyclopedia of Type Strains, Phase IV (KMG-IV): sequencing the most valuable type-strain genomes for metagenomic binning, comparative biology and taxonomic classification.</title>
        <authorList>
            <person name="Goeker M."/>
        </authorList>
    </citation>
    <scope>NUCLEOTIDE SEQUENCE [LARGE SCALE GENOMIC DNA]</scope>
    <source>
        <strain evidence="1 2">DSM 28520</strain>
    </source>
</reference>
<evidence type="ECO:0000313" key="1">
    <source>
        <dbReference type="EMBL" id="PVZ13392.1"/>
    </source>
</evidence>
<gene>
    <name evidence="1" type="ORF">C7382_10387</name>
</gene>
<comment type="caution">
    <text evidence="1">The sequence shown here is derived from an EMBL/GenBank/DDBJ whole genome shotgun (WGS) entry which is preliminary data.</text>
</comment>
<accession>A0A2U1FMR4</accession>
<evidence type="ECO:0000313" key="2">
    <source>
        <dbReference type="Proteomes" id="UP000245462"/>
    </source>
</evidence>
<sequence>MMEGDLFATFAYRQTLLLRVDSIISVRTARQLWMIVVNSNDNERQRPIHTRGNCSASLPFFVYVPAQYALDNDGICQ</sequence>
<protein>
    <submittedName>
        <fullName evidence="1">Uncharacterized protein</fullName>
    </submittedName>
</protein>
<dbReference type="EMBL" id="QEKY01000003">
    <property type="protein sequence ID" value="PVZ13392.1"/>
    <property type="molecule type" value="Genomic_DNA"/>
</dbReference>
<name>A0A2U1FMR4_9PORP</name>
<organism evidence="1 2">
    <name type="scientific">Porphyromonas loveana</name>
    <dbReference type="NCBI Taxonomy" id="1884669"/>
    <lineage>
        <taxon>Bacteria</taxon>
        <taxon>Pseudomonadati</taxon>
        <taxon>Bacteroidota</taxon>
        <taxon>Bacteroidia</taxon>
        <taxon>Bacteroidales</taxon>
        <taxon>Porphyromonadaceae</taxon>
        <taxon>Porphyromonas</taxon>
    </lineage>
</organism>